<reference evidence="2" key="1">
    <citation type="submission" date="2014-11" db="EMBL/GenBank/DDBJ databases">
        <authorList>
            <person name="Otto D Thomas"/>
            <person name="Naeem Raeece"/>
        </authorList>
    </citation>
    <scope>NUCLEOTIDE SEQUENCE</scope>
</reference>
<dbReference type="VEuPathDB" id="CryptoDB:Cvel_18796"/>
<feature type="compositionally biased region" description="Acidic residues" evidence="1">
    <location>
        <begin position="358"/>
        <end position="370"/>
    </location>
</feature>
<feature type="compositionally biased region" description="Acidic residues" evidence="1">
    <location>
        <begin position="986"/>
        <end position="995"/>
    </location>
</feature>
<feature type="compositionally biased region" description="Polar residues" evidence="1">
    <location>
        <begin position="592"/>
        <end position="602"/>
    </location>
</feature>
<proteinExistence type="predicted"/>
<dbReference type="AlphaFoldDB" id="A0A0G4FV11"/>
<feature type="compositionally biased region" description="Polar residues" evidence="1">
    <location>
        <begin position="520"/>
        <end position="537"/>
    </location>
</feature>
<sequence length="1071" mass="120533">MEPGVPEFREDDKIRVQRRLQNAQALRNFRGSHKVLRFREDQSVELVEQWKILQVSPDGILHCDVEESPVPRHIRDSAGIQRCMVHRDRVGLPNYPVLSLEPIVEDRERTELRMSEVQRLQDTLREPSPPTIPEISRADQHQEVGDKDITSEENNSVRPFDGGNGGREPKEKETNRQDNEDYEVSLCRAFALLGSYRKKKGKDGDANSKFICSGSRFQLKAEIMDETRYQPETVRDTQQVETDLASTITEVVQKGRNVVESLFSEFRETTSSRRKARLRRGRKNKGKREKQPVPSQDGEPEMFIPTLSSDEEEDDEGDSDFESADEEEGSSLPLDVIEEAFRRYETEMAERARRADSPSDDLEDEEDSESNQDLVLPPKRARGNPRDQLKWKWMEPNPQDAAGSQSHVPQRVVIECGGDEEGNAEGEGSPHAATAEEGTGHQKEGSCNETGEEISKKAKQKKSTAPKTLPRVPLYPQLTDPNSSSLRDPESADPNDFGPLPRLLPLCRPAFLPSIPEGGLTQQDPMQTDSPPQSPSAANPDLPSIGPSTEQPKETGGVDDLNSSQEEAECGMGTEEGQGVMEEKEAPRRSRSVSVQRETGIQSEGRRSSKRSMSVEATRDDSGDLPTVDRRGDREERQLQGRREQDPRLRRSMSRFSEGGREIFDVKIRLAEFSACRRRKKNAHTQRGDDRDGCEDTLIVFRCGNEDCGKRWRSAAAKAKPESLGTPCDLCVGLKLPLESNHESTQLRYEMATEMVVQQKIGWQKCDRGVTARVRWKGHSVRLTIEPELFMVPAHKQHLVRLLKDSTTNPPQYRDIALKRDPYGDGWDSPYSNRYGCSRPDGRGERYNSPREADYISSRFQADLSTCLQRLKMNTMPATTIPGVLPAELVLMALNSALHNNKQKAFSVRTFSEQEQLIELDKVLQRERLEREELRRIRRLKAEQERAPVTLKVKKTEGAAEEVQVEEDVSVSVQMEGGQRDRDVNGEGEEEGGEGDGDREIQPWDESDALQGGERQTNKAASRLSLTSGIRPASVVQLDAMKSSLTSLLRGAGRGSVCWNSLLSFEQSLFP</sequence>
<evidence type="ECO:0000313" key="2">
    <source>
        <dbReference type="EMBL" id="CEM18435.1"/>
    </source>
</evidence>
<feature type="compositionally biased region" description="Basic and acidic residues" evidence="1">
    <location>
        <begin position="617"/>
        <end position="649"/>
    </location>
</feature>
<protein>
    <submittedName>
        <fullName evidence="2">Uncharacterized protein</fullName>
    </submittedName>
</protein>
<dbReference type="EMBL" id="CDMZ01000637">
    <property type="protein sequence ID" value="CEM18435.1"/>
    <property type="molecule type" value="Genomic_DNA"/>
</dbReference>
<feature type="compositionally biased region" description="Basic and acidic residues" evidence="1">
    <location>
        <begin position="339"/>
        <end position="357"/>
    </location>
</feature>
<feature type="compositionally biased region" description="Acidic residues" evidence="1">
    <location>
        <begin position="309"/>
        <end position="329"/>
    </location>
</feature>
<feature type="region of interest" description="Disordered" evidence="1">
    <location>
        <begin position="120"/>
        <end position="180"/>
    </location>
</feature>
<feature type="compositionally biased region" description="Basic and acidic residues" evidence="1">
    <location>
        <begin position="167"/>
        <end position="179"/>
    </location>
</feature>
<feature type="region of interest" description="Disordered" evidence="1">
    <location>
        <begin position="268"/>
        <end position="650"/>
    </location>
</feature>
<gene>
    <name evidence="2" type="ORF">Cvel_18796</name>
</gene>
<evidence type="ECO:0000256" key="1">
    <source>
        <dbReference type="SAM" id="MobiDB-lite"/>
    </source>
</evidence>
<accession>A0A0G4FV11</accession>
<feature type="compositionally biased region" description="Polar residues" evidence="1">
    <location>
        <begin position="1014"/>
        <end position="1024"/>
    </location>
</feature>
<organism evidence="2">
    <name type="scientific">Chromera velia CCMP2878</name>
    <dbReference type="NCBI Taxonomy" id="1169474"/>
    <lineage>
        <taxon>Eukaryota</taxon>
        <taxon>Sar</taxon>
        <taxon>Alveolata</taxon>
        <taxon>Colpodellida</taxon>
        <taxon>Chromeraceae</taxon>
        <taxon>Chromera</taxon>
    </lineage>
</organism>
<feature type="compositionally biased region" description="Basic residues" evidence="1">
    <location>
        <begin position="272"/>
        <end position="288"/>
    </location>
</feature>
<feature type="compositionally biased region" description="Basic and acidic residues" evidence="1">
    <location>
        <begin position="384"/>
        <end position="393"/>
    </location>
</feature>
<feature type="compositionally biased region" description="Basic and acidic residues" evidence="1">
    <location>
        <begin position="136"/>
        <end position="150"/>
    </location>
</feature>
<feature type="region of interest" description="Disordered" evidence="1">
    <location>
        <begin position="962"/>
        <end position="1024"/>
    </location>
</feature>
<name>A0A0G4FV11_9ALVE</name>
<feature type="compositionally biased region" description="Low complexity" evidence="1">
    <location>
        <begin position="499"/>
        <end position="513"/>
    </location>
</feature>